<comment type="catalytic activity">
    <reaction evidence="10">
        <text>12-octadecanoyloxy-octadecanoate + H2O = 12-hydroxyoctadecanoate + octadecanoate + H(+)</text>
        <dbReference type="Rhea" id="RHEA:52080"/>
        <dbReference type="ChEBI" id="CHEBI:15377"/>
        <dbReference type="ChEBI" id="CHEBI:15378"/>
        <dbReference type="ChEBI" id="CHEBI:25629"/>
        <dbReference type="ChEBI" id="CHEBI:84201"/>
        <dbReference type="ChEBI" id="CHEBI:136330"/>
    </reaction>
    <physiologicalReaction direction="left-to-right" evidence="10">
        <dbReference type="Rhea" id="RHEA:52081"/>
    </physiologicalReaction>
</comment>
<accession>A0A9N8KWN4</accession>
<evidence type="ECO:0000256" key="9">
    <source>
        <dbReference type="ARBA" id="ARBA00047863"/>
    </source>
</evidence>
<comment type="catalytic activity">
    <reaction evidence="8">
        <text>13-octadecanoyloxy-octadecanoate + H2O = 13-hydroxy-octadecanoate + octadecanoate + H(+)</text>
        <dbReference type="Rhea" id="RHEA:52084"/>
        <dbReference type="ChEBI" id="CHEBI:15377"/>
        <dbReference type="ChEBI" id="CHEBI:15378"/>
        <dbReference type="ChEBI" id="CHEBI:25629"/>
        <dbReference type="ChEBI" id="CHEBI:136304"/>
        <dbReference type="ChEBI" id="CHEBI:136335"/>
    </reaction>
    <physiologicalReaction direction="left-to-right" evidence="8">
        <dbReference type="Rhea" id="RHEA:52085"/>
    </physiologicalReaction>
</comment>
<dbReference type="OrthoDB" id="1898221at2759"/>
<comment type="catalytic activity">
    <reaction evidence="12">
        <text>9-(9Z-octadecenoyloxy)-octadecanoate + H2O = 9-hydroxy-octadecanoate + (9Z)-octadecenoate + H(+)</text>
        <dbReference type="Rhea" id="RHEA:52048"/>
        <dbReference type="ChEBI" id="CHEBI:15377"/>
        <dbReference type="ChEBI" id="CHEBI:15378"/>
        <dbReference type="ChEBI" id="CHEBI:30823"/>
        <dbReference type="ChEBI" id="CHEBI:136282"/>
        <dbReference type="ChEBI" id="CHEBI:136286"/>
    </reaction>
    <physiologicalReaction direction="left-to-right" evidence="12">
        <dbReference type="Rhea" id="RHEA:52049"/>
    </physiologicalReaction>
</comment>
<evidence type="ECO:0000256" key="16">
    <source>
        <dbReference type="ARBA" id="ARBA00049428"/>
    </source>
</evidence>
<dbReference type="EMBL" id="LR824014">
    <property type="protein sequence ID" value="CAD0199701.1"/>
    <property type="molecule type" value="Genomic_DNA"/>
</dbReference>
<feature type="transmembrane region" description="Helical" evidence="17">
    <location>
        <begin position="215"/>
        <end position="240"/>
    </location>
</feature>
<sequence>MSVPTPAKLKDIKVCGFSLLHIRLCWYSVSFLHLLVTAVVTLTIDVTVDEDPMVRAYNHVRWKLITFVFKVTLLFYLPLYLYCDVREYLGQVSPRVEKLRSLLDEVMTIFLVPVIKYSDVTFWILYYTYPNIIAPPQLLKYLSYWAQHSLHSVSMVTVVMDLMLTPRRRPGNLEKRAAILVFVGTLYSLFRVYACKVNGEYVYAFLETSSLTTDISMYFAFLLIVLVTYYSQWHFIHFFWGNYGTRIEKSIKVK</sequence>
<feature type="transmembrane region" description="Helical" evidence="17">
    <location>
        <begin position="177"/>
        <end position="195"/>
    </location>
</feature>
<evidence type="ECO:0000256" key="6">
    <source>
        <dbReference type="ARBA" id="ARBA00023136"/>
    </source>
</evidence>
<protein>
    <submittedName>
        <fullName evidence="18">Uncharacterized protein</fullName>
    </submittedName>
</protein>
<keyword evidence="6 17" id="KW-0472">Membrane</keyword>
<keyword evidence="19" id="KW-1185">Reference proteome</keyword>
<dbReference type="AlphaFoldDB" id="A0A9N8KWN4"/>
<comment type="catalytic activity">
    <reaction evidence="14">
        <text>13-(9Z-octadecenoyloxy)-octadecanoate + H2O = 13-hydroxy-octadecanoate + (9Z)-octadecenoate + H(+)</text>
        <dbReference type="Rhea" id="RHEA:52064"/>
        <dbReference type="ChEBI" id="CHEBI:15377"/>
        <dbReference type="ChEBI" id="CHEBI:15378"/>
        <dbReference type="ChEBI" id="CHEBI:30823"/>
        <dbReference type="ChEBI" id="CHEBI:136303"/>
        <dbReference type="ChEBI" id="CHEBI:136304"/>
    </reaction>
    <physiologicalReaction direction="left-to-right" evidence="14">
        <dbReference type="Rhea" id="RHEA:52065"/>
    </physiologicalReaction>
</comment>
<name>A0A9N8KWN4_CHRIL</name>
<dbReference type="Pfam" id="PF04750">
    <property type="entry name" value="Far-17a_AIG1"/>
    <property type="match status" value="1"/>
</dbReference>
<organism evidence="18 19">
    <name type="scientific">Chrysodeixis includens</name>
    <name type="common">Soybean looper</name>
    <name type="synonym">Pseudoplusia includens</name>
    <dbReference type="NCBI Taxonomy" id="689277"/>
    <lineage>
        <taxon>Eukaryota</taxon>
        <taxon>Metazoa</taxon>
        <taxon>Ecdysozoa</taxon>
        <taxon>Arthropoda</taxon>
        <taxon>Hexapoda</taxon>
        <taxon>Insecta</taxon>
        <taxon>Pterygota</taxon>
        <taxon>Neoptera</taxon>
        <taxon>Endopterygota</taxon>
        <taxon>Lepidoptera</taxon>
        <taxon>Glossata</taxon>
        <taxon>Ditrysia</taxon>
        <taxon>Noctuoidea</taxon>
        <taxon>Noctuidae</taxon>
        <taxon>Plusiinae</taxon>
        <taxon>Chrysodeixis</taxon>
    </lineage>
</organism>
<comment type="catalytic activity">
    <reaction evidence="1">
        <text>9-(9Z-hexadecenoyloxy)-octadecanoate + H2O = (9Z)-hexadecenoate + 9-hydroxy-octadecanoate + H(+)</text>
        <dbReference type="Rhea" id="RHEA:52068"/>
        <dbReference type="ChEBI" id="CHEBI:15377"/>
        <dbReference type="ChEBI" id="CHEBI:15378"/>
        <dbReference type="ChEBI" id="CHEBI:32372"/>
        <dbReference type="ChEBI" id="CHEBI:136286"/>
        <dbReference type="ChEBI" id="CHEBI:136309"/>
    </reaction>
    <physiologicalReaction direction="left-to-right" evidence="1">
        <dbReference type="Rhea" id="RHEA:52069"/>
    </physiologicalReaction>
</comment>
<evidence type="ECO:0000256" key="12">
    <source>
        <dbReference type="ARBA" id="ARBA00048800"/>
    </source>
</evidence>
<feature type="transmembrane region" description="Helical" evidence="17">
    <location>
        <begin position="24"/>
        <end position="44"/>
    </location>
</feature>
<dbReference type="GO" id="GO:0012505">
    <property type="term" value="C:endomembrane system"/>
    <property type="evidence" value="ECO:0007669"/>
    <property type="project" value="UniProtKB-SubCell"/>
</dbReference>
<evidence type="ECO:0000256" key="15">
    <source>
        <dbReference type="ARBA" id="ARBA00049322"/>
    </source>
</evidence>
<dbReference type="GO" id="GO:0016020">
    <property type="term" value="C:membrane"/>
    <property type="evidence" value="ECO:0007669"/>
    <property type="project" value="InterPro"/>
</dbReference>
<dbReference type="PANTHER" id="PTHR10989:SF16">
    <property type="entry name" value="AT02829P-RELATED"/>
    <property type="match status" value="1"/>
</dbReference>
<evidence type="ECO:0000256" key="2">
    <source>
        <dbReference type="ARBA" id="ARBA00004127"/>
    </source>
</evidence>
<feature type="transmembrane region" description="Helical" evidence="17">
    <location>
        <begin position="64"/>
        <end position="82"/>
    </location>
</feature>
<evidence type="ECO:0000256" key="3">
    <source>
        <dbReference type="ARBA" id="ARBA00009300"/>
    </source>
</evidence>
<evidence type="ECO:0000256" key="14">
    <source>
        <dbReference type="ARBA" id="ARBA00049296"/>
    </source>
</evidence>
<comment type="catalytic activity">
    <reaction evidence="9">
        <text>9-hexadecanoyloxy-octadecanoate + H2O = 9-hydroxy-octadecanoate + hexadecanoate + H(+)</text>
        <dbReference type="Rhea" id="RHEA:52052"/>
        <dbReference type="ChEBI" id="CHEBI:7896"/>
        <dbReference type="ChEBI" id="CHEBI:15377"/>
        <dbReference type="ChEBI" id="CHEBI:15378"/>
        <dbReference type="ChEBI" id="CHEBI:83670"/>
        <dbReference type="ChEBI" id="CHEBI:136286"/>
    </reaction>
    <physiologicalReaction direction="left-to-right" evidence="9">
        <dbReference type="Rhea" id="RHEA:52053"/>
    </physiologicalReaction>
</comment>
<evidence type="ECO:0000256" key="4">
    <source>
        <dbReference type="ARBA" id="ARBA00022692"/>
    </source>
</evidence>
<comment type="subcellular location">
    <subcellularLocation>
        <location evidence="2">Endomembrane system</location>
        <topology evidence="2">Multi-pass membrane protein</topology>
    </subcellularLocation>
</comment>
<comment type="catalytic activity">
    <reaction evidence="13">
        <text>9-octadecanoyloxy-octadecanoate + H2O = 9-hydroxy-octadecanoate + octadecanoate + H(+)</text>
        <dbReference type="Rhea" id="RHEA:52096"/>
        <dbReference type="ChEBI" id="CHEBI:15377"/>
        <dbReference type="ChEBI" id="CHEBI:15378"/>
        <dbReference type="ChEBI" id="CHEBI:25629"/>
        <dbReference type="ChEBI" id="CHEBI:136286"/>
        <dbReference type="ChEBI" id="CHEBI:136373"/>
    </reaction>
    <physiologicalReaction direction="left-to-right" evidence="13">
        <dbReference type="Rhea" id="RHEA:52097"/>
    </physiologicalReaction>
</comment>
<keyword evidence="5 17" id="KW-1133">Transmembrane helix</keyword>
<comment type="catalytic activity">
    <reaction evidence="15">
        <text>13-(9Z-hexadecenoyloxy)-octadecanoate + H2O = 13-hydroxy-octadecanoate + (9Z)-hexadecenoate + H(+)</text>
        <dbReference type="Rhea" id="RHEA:52076"/>
        <dbReference type="ChEBI" id="CHEBI:15377"/>
        <dbReference type="ChEBI" id="CHEBI:15378"/>
        <dbReference type="ChEBI" id="CHEBI:32372"/>
        <dbReference type="ChEBI" id="CHEBI:136304"/>
        <dbReference type="ChEBI" id="CHEBI:136315"/>
    </reaction>
    <physiologicalReaction direction="left-to-right" evidence="15">
        <dbReference type="Rhea" id="RHEA:52077"/>
    </physiologicalReaction>
</comment>
<dbReference type="PANTHER" id="PTHR10989">
    <property type="entry name" value="ANDROGEN-INDUCED PROTEIN 1-RELATED"/>
    <property type="match status" value="1"/>
</dbReference>
<evidence type="ECO:0000256" key="5">
    <source>
        <dbReference type="ARBA" id="ARBA00022989"/>
    </source>
</evidence>
<dbReference type="Proteomes" id="UP001154114">
    <property type="component" value="Chromosome 11"/>
</dbReference>
<evidence type="ECO:0000256" key="13">
    <source>
        <dbReference type="ARBA" id="ARBA00049221"/>
    </source>
</evidence>
<evidence type="ECO:0000256" key="10">
    <source>
        <dbReference type="ARBA" id="ARBA00048680"/>
    </source>
</evidence>
<evidence type="ECO:0000256" key="11">
    <source>
        <dbReference type="ARBA" id="ARBA00048701"/>
    </source>
</evidence>
<evidence type="ECO:0000313" key="19">
    <source>
        <dbReference type="Proteomes" id="UP001154114"/>
    </source>
</evidence>
<reference evidence="18" key="1">
    <citation type="submission" date="2021-12" db="EMBL/GenBank/DDBJ databases">
        <authorList>
            <person name="King R."/>
        </authorList>
    </citation>
    <scope>NUCLEOTIDE SEQUENCE</scope>
</reference>
<comment type="similarity">
    <text evidence="3">Belongs to the AIG1 family.</text>
</comment>
<evidence type="ECO:0000256" key="8">
    <source>
        <dbReference type="ARBA" id="ARBA00047427"/>
    </source>
</evidence>
<evidence type="ECO:0000256" key="7">
    <source>
        <dbReference type="ARBA" id="ARBA00047368"/>
    </source>
</evidence>
<evidence type="ECO:0000256" key="17">
    <source>
        <dbReference type="SAM" id="Phobius"/>
    </source>
</evidence>
<evidence type="ECO:0000313" key="18">
    <source>
        <dbReference type="EMBL" id="CAD0199701.1"/>
    </source>
</evidence>
<comment type="catalytic activity">
    <reaction evidence="16">
        <text>12-(9Z-hexadecenoyloxy)-octadecanoate + H2O = 12-hydroxyoctadecanoate + (9Z)-hexadecenoate + H(+)</text>
        <dbReference type="Rhea" id="RHEA:52072"/>
        <dbReference type="ChEBI" id="CHEBI:15377"/>
        <dbReference type="ChEBI" id="CHEBI:15378"/>
        <dbReference type="ChEBI" id="CHEBI:32372"/>
        <dbReference type="ChEBI" id="CHEBI:84201"/>
        <dbReference type="ChEBI" id="CHEBI:136312"/>
    </reaction>
    <physiologicalReaction direction="left-to-right" evidence="16">
        <dbReference type="Rhea" id="RHEA:52073"/>
    </physiologicalReaction>
</comment>
<comment type="catalytic activity">
    <reaction evidence="11">
        <text>12-(9Z-octadecenoyloxy)-octadecanoate + H2O = 12-hydroxyoctadecanoate + (9Z)-octadecenoate + H(+)</text>
        <dbReference type="Rhea" id="RHEA:52060"/>
        <dbReference type="ChEBI" id="CHEBI:15377"/>
        <dbReference type="ChEBI" id="CHEBI:15378"/>
        <dbReference type="ChEBI" id="CHEBI:30823"/>
        <dbReference type="ChEBI" id="CHEBI:84201"/>
        <dbReference type="ChEBI" id="CHEBI:136302"/>
    </reaction>
    <physiologicalReaction direction="left-to-right" evidence="11">
        <dbReference type="Rhea" id="RHEA:52061"/>
    </physiologicalReaction>
</comment>
<evidence type="ECO:0000256" key="1">
    <source>
        <dbReference type="ARBA" id="ARBA00000923"/>
    </source>
</evidence>
<gene>
    <name evidence="18" type="ORF">CINC_LOCUS1394</name>
</gene>
<keyword evidence="4 17" id="KW-0812">Transmembrane</keyword>
<dbReference type="InterPro" id="IPR006838">
    <property type="entry name" value="ADTRP_AIG1"/>
</dbReference>
<comment type="catalytic activity">
    <reaction evidence="7">
        <text>12-hexadecanoyloxy-octadecanoate + H2O = 12-hydroxyoctadecanoate + hexadecanoate + H(+)</text>
        <dbReference type="Rhea" id="RHEA:52056"/>
        <dbReference type="ChEBI" id="CHEBI:7896"/>
        <dbReference type="ChEBI" id="CHEBI:15377"/>
        <dbReference type="ChEBI" id="CHEBI:15378"/>
        <dbReference type="ChEBI" id="CHEBI:83677"/>
        <dbReference type="ChEBI" id="CHEBI:84201"/>
    </reaction>
    <physiologicalReaction direction="left-to-right" evidence="7">
        <dbReference type="Rhea" id="RHEA:52057"/>
    </physiologicalReaction>
</comment>
<proteinExistence type="inferred from homology"/>